<dbReference type="Pfam" id="PF11139">
    <property type="entry name" value="SfLAP"/>
    <property type="match status" value="1"/>
</dbReference>
<evidence type="ECO:0000256" key="1">
    <source>
        <dbReference type="SAM" id="Phobius"/>
    </source>
</evidence>
<dbReference type="EMBL" id="LQPJ01000139">
    <property type="protein sequence ID" value="ORW18400.1"/>
    <property type="molecule type" value="Genomic_DNA"/>
</dbReference>
<evidence type="ECO:0000313" key="3">
    <source>
        <dbReference type="Proteomes" id="UP000193529"/>
    </source>
</evidence>
<dbReference type="STRING" id="153971.AWC19_19260"/>
<accession>A0A1X1Z575</accession>
<name>A0A1X1Z575_9MYCO</name>
<keyword evidence="1" id="KW-0812">Transmembrane</keyword>
<evidence type="ECO:0000313" key="2">
    <source>
        <dbReference type="EMBL" id="ORW18400.1"/>
    </source>
</evidence>
<organism evidence="2 3">
    <name type="scientific">Mycobacterium palustre</name>
    <dbReference type="NCBI Taxonomy" id="153971"/>
    <lineage>
        <taxon>Bacteria</taxon>
        <taxon>Bacillati</taxon>
        <taxon>Actinomycetota</taxon>
        <taxon>Actinomycetes</taxon>
        <taxon>Mycobacteriales</taxon>
        <taxon>Mycobacteriaceae</taxon>
        <taxon>Mycobacterium</taxon>
        <taxon>Mycobacterium simiae complex</taxon>
    </lineage>
</organism>
<gene>
    <name evidence="2" type="ORF">AWC19_19260</name>
</gene>
<keyword evidence="1" id="KW-1133">Transmembrane helix</keyword>
<feature type="transmembrane region" description="Helical" evidence="1">
    <location>
        <begin position="143"/>
        <end position="167"/>
    </location>
</feature>
<evidence type="ECO:0008006" key="4">
    <source>
        <dbReference type="Google" id="ProtNLM"/>
    </source>
</evidence>
<feature type="transmembrane region" description="Helical" evidence="1">
    <location>
        <begin position="219"/>
        <end position="239"/>
    </location>
</feature>
<dbReference type="Proteomes" id="UP000193529">
    <property type="component" value="Unassembled WGS sequence"/>
</dbReference>
<dbReference type="InterPro" id="IPR021315">
    <property type="entry name" value="Gap/Sap"/>
</dbReference>
<keyword evidence="3" id="KW-1185">Reference proteome</keyword>
<feature type="transmembrane region" description="Helical" evidence="1">
    <location>
        <begin position="179"/>
        <end position="199"/>
    </location>
</feature>
<keyword evidence="1" id="KW-0472">Membrane</keyword>
<proteinExistence type="predicted"/>
<reference evidence="2 3" key="1">
    <citation type="submission" date="2016-01" db="EMBL/GenBank/DDBJ databases">
        <title>The new phylogeny of the genus Mycobacterium.</title>
        <authorList>
            <person name="Tarcisio F."/>
            <person name="Conor M."/>
            <person name="Antonella G."/>
            <person name="Elisabetta G."/>
            <person name="Giulia F.S."/>
            <person name="Sara T."/>
            <person name="Anna F."/>
            <person name="Clotilde B."/>
            <person name="Roberto B."/>
            <person name="Veronica D.S."/>
            <person name="Fabio R."/>
            <person name="Monica P."/>
            <person name="Olivier J."/>
            <person name="Enrico T."/>
            <person name="Nicola S."/>
        </authorList>
    </citation>
    <scope>NUCLEOTIDE SEQUENCE [LARGE SCALE GENOMIC DNA]</scope>
    <source>
        <strain evidence="2 3">DSM 44572</strain>
    </source>
</reference>
<sequence length="242" mass="25053">MPPMWATVLALGLFAGADPVRIGIVVLLFTRRRPMVHLVALWFGALAAAVVLGVGMLIGLHGVAASVMQRVDRATTSSTMGHIQVAMGVLALVVAVGFAVRFSVRQPAKVAVPAGDRPDQVGANAFSRLSARALNALVSAPPWVTFLVGVTITTDFRYLGVLTAILASGTAVGTQVGAAAVYTALSLAFAEIPIVSQLVAPVQTSAVMSRVHTWVKARWRAVVGVVVAALGVVLMTTGMGHV</sequence>
<feature type="transmembrane region" description="Helical" evidence="1">
    <location>
        <begin position="85"/>
        <end position="104"/>
    </location>
</feature>
<comment type="caution">
    <text evidence="2">The sequence shown here is derived from an EMBL/GenBank/DDBJ whole genome shotgun (WGS) entry which is preliminary data.</text>
</comment>
<feature type="transmembrane region" description="Helical" evidence="1">
    <location>
        <begin position="41"/>
        <end position="64"/>
    </location>
</feature>
<protein>
    <recommendedName>
        <fullName evidence="4">Gap protein</fullName>
    </recommendedName>
</protein>
<dbReference type="AlphaFoldDB" id="A0A1X1Z575"/>